<dbReference type="FunFam" id="3.40.30.10:FF:000010">
    <property type="entry name" value="Glutathione peroxidase"/>
    <property type="match status" value="1"/>
</dbReference>
<name>A0A1C7N792_9FUNG</name>
<dbReference type="GO" id="GO:0034599">
    <property type="term" value="P:cellular response to oxidative stress"/>
    <property type="evidence" value="ECO:0007669"/>
    <property type="project" value="TreeGrafter"/>
</dbReference>
<dbReference type="PIRSF" id="PIRSF000303">
    <property type="entry name" value="Glutathion_perox"/>
    <property type="match status" value="1"/>
</dbReference>
<dbReference type="Pfam" id="PF00255">
    <property type="entry name" value="GSHPx"/>
    <property type="match status" value="1"/>
</dbReference>
<dbReference type="InterPro" id="IPR013766">
    <property type="entry name" value="Thioredoxin_domain"/>
</dbReference>
<evidence type="ECO:0000259" key="7">
    <source>
        <dbReference type="PROSITE" id="PS51352"/>
    </source>
</evidence>
<keyword evidence="3 6" id="KW-0560">Oxidoreductase</keyword>
<dbReference type="PANTHER" id="PTHR11592">
    <property type="entry name" value="GLUTATHIONE PEROXIDASE"/>
    <property type="match status" value="1"/>
</dbReference>
<evidence type="ECO:0000256" key="5">
    <source>
        <dbReference type="PIRSR" id="PIRSR000303-1"/>
    </source>
</evidence>
<dbReference type="SUPFAM" id="SSF52833">
    <property type="entry name" value="Thioredoxin-like"/>
    <property type="match status" value="1"/>
</dbReference>
<evidence type="ECO:0000256" key="1">
    <source>
        <dbReference type="ARBA" id="ARBA00006926"/>
    </source>
</evidence>
<evidence type="ECO:0000256" key="6">
    <source>
        <dbReference type="RuleBase" id="RU000499"/>
    </source>
</evidence>
<evidence type="ECO:0000313" key="9">
    <source>
        <dbReference type="Proteomes" id="UP000093000"/>
    </source>
</evidence>
<protein>
    <recommendedName>
        <fullName evidence="6">Glutathione peroxidase</fullName>
    </recommendedName>
</protein>
<dbReference type="PRINTS" id="PR01011">
    <property type="entry name" value="GLUTPROXDASE"/>
</dbReference>
<dbReference type="AlphaFoldDB" id="A0A1C7N792"/>
<dbReference type="PROSITE" id="PS51355">
    <property type="entry name" value="GLUTATHIONE_PEROXID_3"/>
    <property type="match status" value="1"/>
</dbReference>
<feature type="domain" description="Thioredoxin" evidence="7">
    <location>
        <begin position="1"/>
        <end position="163"/>
    </location>
</feature>
<comment type="caution">
    <text evidence="8">The sequence shown here is derived from an EMBL/GenBank/DDBJ whole genome shotgun (WGS) entry which is preliminary data.</text>
</comment>
<dbReference type="InterPro" id="IPR036249">
    <property type="entry name" value="Thioredoxin-like_sf"/>
</dbReference>
<dbReference type="PROSITE" id="PS51352">
    <property type="entry name" value="THIOREDOXIN_2"/>
    <property type="match status" value="1"/>
</dbReference>
<dbReference type="FunCoup" id="A0A1C7N792">
    <property type="interactions" value="125"/>
</dbReference>
<dbReference type="EMBL" id="LUGH01000504">
    <property type="protein sequence ID" value="OBZ84479.1"/>
    <property type="molecule type" value="Genomic_DNA"/>
</dbReference>
<dbReference type="GO" id="GO:0140824">
    <property type="term" value="F:thioredoxin-dependent peroxiredoxin activity"/>
    <property type="evidence" value="ECO:0007669"/>
    <property type="project" value="UniProtKB-EC"/>
</dbReference>
<evidence type="ECO:0000256" key="2">
    <source>
        <dbReference type="ARBA" id="ARBA00022559"/>
    </source>
</evidence>
<gene>
    <name evidence="8" type="primary">HYR1</name>
    <name evidence="8" type="ORF">A0J61_07465</name>
</gene>
<evidence type="ECO:0000256" key="4">
    <source>
        <dbReference type="ARBA" id="ARBA00049091"/>
    </source>
</evidence>
<evidence type="ECO:0000256" key="3">
    <source>
        <dbReference type="ARBA" id="ARBA00023002"/>
    </source>
</evidence>
<dbReference type="CDD" id="cd00340">
    <property type="entry name" value="GSH_Peroxidase"/>
    <property type="match status" value="1"/>
</dbReference>
<keyword evidence="2 6" id="KW-0575">Peroxidase</keyword>
<proteinExistence type="inferred from homology"/>
<evidence type="ECO:0000313" key="8">
    <source>
        <dbReference type="EMBL" id="OBZ84479.1"/>
    </source>
</evidence>
<dbReference type="InParanoid" id="A0A1C7N792"/>
<comment type="catalytic activity">
    <reaction evidence="4">
        <text>a hydroperoxide + [thioredoxin]-dithiol = an alcohol + [thioredoxin]-disulfide + H2O</text>
        <dbReference type="Rhea" id="RHEA:62620"/>
        <dbReference type="Rhea" id="RHEA-COMP:10698"/>
        <dbReference type="Rhea" id="RHEA-COMP:10700"/>
        <dbReference type="ChEBI" id="CHEBI:15377"/>
        <dbReference type="ChEBI" id="CHEBI:29950"/>
        <dbReference type="ChEBI" id="CHEBI:30879"/>
        <dbReference type="ChEBI" id="CHEBI:35924"/>
        <dbReference type="ChEBI" id="CHEBI:50058"/>
        <dbReference type="EC" id="1.11.1.24"/>
    </reaction>
</comment>
<dbReference type="OrthoDB" id="446890at2759"/>
<dbReference type="InterPro" id="IPR000889">
    <property type="entry name" value="Glutathione_peroxidase"/>
</dbReference>
<sequence>MSALYNLTVKTLKNQDWDLSSLRGKASIVVLFVNVASKCGFTRQYNGLQELYDKYKDQGFEIVGAPCNQFLGQEPGSPEEIESFCKLTYDVSFPLLAKLEVNGPNEAPLYNFLKNSQPGLFGLTRIKWNFEKFLVDKEGNVVQRYSSLTEPTAIAIDIEKLLKQQNTK</sequence>
<organism evidence="8 9">
    <name type="scientific">Choanephora cucurbitarum</name>
    <dbReference type="NCBI Taxonomy" id="101091"/>
    <lineage>
        <taxon>Eukaryota</taxon>
        <taxon>Fungi</taxon>
        <taxon>Fungi incertae sedis</taxon>
        <taxon>Mucoromycota</taxon>
        <taxon>Mucoromycotina</taxon>
        <taxon>Mucoromycetes</taxon>
        <taxon>Mucorales</taxon>
        <taxon>Mucorineae</taxon>
        <taxon>Choanephoraceae</taxon>
        <taxon>Choanephoroideae</taxon>
        <taxon>Choanephora</taxon>
    </lineage>
</organism>
<reference evidence="8 9" key="1">
    <citation type="submission" date="2016-03" db="EMBL/GenBank/DDBJ databases">
        <title>Choanephora cucurbitarum.</title>
        <authorList>
            <person name="Min B."/>
            <person name="Park H."/>
            <person name="Park J.-H."/>
            <person name="Shin H.-D."/>
            <person name="Choi I.-G."/>
        </authorList>
    </citation>
    <scope>NUCLEOTIDE SEQUENCE [LARGE SCALE GENOMIC DNA]</scope>
    <source>
        <strain evidence="8 9">KUS-F28377</strain>
    </source>
</reference>
<dbReference type="PANTHER" id="PTHR11592:SF78">
    <property type="entry name" value="GLUTATHIONE PEROXIDASE"/>
    <property type="match status" value="1"/>
</dbReference>
<dbReference type="STRING" id="101091.A0A1C7N792"/>
<comment type="similarity">
    <text evidence="1 6">Belongs to the glutathione peroxidase family.</text>
</comment>
<accession>A0A1C7N792</accession>
<dbReference type="Proteomes" id="UP000093000">
    <property type="component" value="Unassembled WGS sequence"/>
</dbReference>
<feature type="active site" evidence="5">
    <location>
        <position position="39"/>
    </location>
</feature>
<keyword evidence="9" id="KW-1185">Reference proteome</keyword>
<dbReference type="Gene3D" id="3.40.30.10">
    <property type="entry name" value="Glutaredoxin"/>
    <property type="match status" value="1"/>
</dbReference>